<evidence type="ECO:0000313" key="2">
    <source>
        <dbReference type="Proteomes" id="UP001152888"/>
    </source>
</evidence>
<protein>
    <submittedName>
        <fullName evidence="1">Uncharacterized protein</fullName>
    </submittedName>
</protein>
<dbReference type="EMBL" id="CAKOFQ010007531">
    <property type="protein sequence ID" value="CAH2003177.1"/>
    <property type="molecule type" value="Genomic_DNA"/>
</dbReference>
<proteinExistence type="predicted"/>
<name>A0A9P0PZM2_ACAOB</name>
<organism evidence="1 2">
    <name type="scientific">Acanthoscelides obtectus</name>
    <name type="common">Bean weevil</name>
    <name type="synonym">Bruchus obtectus</name>
    <dbReference type="NCBI Taxonomy" id="200917"/>
    <lineage>
        <taxon>Eukaryota</taxon>
        <taxon>Metazoa</taxon>
        <taxon>Ecdysozoa</taxon>
        <taxon>Arthropoda</taxon>
        <taxon>Hexapoda</taxon>
        <taxon>Insecta</taxon>
        <taxon>Pterygota</taxon>
        <taxon>Neoptera</taxon>
        <taxon>Endopterygota</taxon>
        <taxon>Coleoptera</taxon>
        <taxon>Polyphaga</taxon>
        <taxon>Cucujiformia</taxon>
        <taxon>Chrysomeloidea</taxon>
        <taxon>Chrysomelidae</taxon>
        <taxon>Bruchinae</taxon>
        <taxon>Bruchini</taxon>
        <taxon>Acanthoscelides</taxon>
    </lineage>
</organism>
<comment type="caution">
    <text evidence="1">The sequence shown here is derived from an EMBL/GenBank/DDBJ whole genome shotgun (WGS) entry which is preliminary data.</text>
</comment>
<keyword evidence="2" id="KW-1185">Reference proteome</keyword>
<accession>A0A9P0PZM2</accession>
<dbReference type="AlphaFoldDB" id="A0A9P0PZM2"/>
<gene>
    <name evidence="1" type="ORF">ACAOBT_LOCUS27240</name>
</gene>
<dbReference type="Proteomes" id="UP001152888">
    <property type="component" value="Unassembled WGS sequence"/>
</dbReference>
<sequence>MTTDIELQEFIQIRPAEAAVLENTTDNPTTTPLPAVKAHISPSKSFNQHIIERTKKTTTKQPNSQTGIKIPSDNWQWKWIRVRNCENFFIKTRNF</sequence>
<evidence type="ECO:0000313" key="1">
    <source>
        <dbReference type="EMBL" id="CAH2003177.1"/>
    </source>
</evidence>
<reference evidence="1" key="1">
    <citation type="submission" date="2022-03" db="EMBL/GenBank/DDBJ databases">
        <authorList>
            <person name="Sayadi A."/>
        </authorList>
    </citation>
    <scope>NUCLEOTIDE SEQUENCE</scope>
</reference>